<reference evidence="1 2" key="1">
    <citation type="submission" date="2020-08" db="EMBL/GenBank/DDBJ databases">
        <title>Genome public.</title>
        <authorList>
            <person name="Liu C."/>
            <person name="Sun Q."/>
        </authorList>
    </citation>
    <scope>NUCLEOTIDE SEQUENCE [LARGE SCALE GENOMIC DNA]</scope>
    <source>
        <strain evidence="1 2">NSJ-56</strain>
    </source>
</reference>
<accession>A0ABR7CYQ9</accession>
<evidence type="ECO:0000313" key="1">
    <source>
        <dbReference type="EMBL" id="MBC5620652.1"/>
    </source>
</evidence>
<dbReference type="RefSeq" id="WP_186975353.1">
    <property type="nucleotide sequence ID" value="NZ_JACOOH010000002.1"/>
</dbReference>
<name>A0ABR7CYQ9_9BACT</name>
<proteinExistence type="predicted"/>
<keyword evidence="2" id="KW-1185">Reference proteome</keyword>
<dbReference type="Proteomes" id="UP000646484">
    <property type="component" value="Unassembled WGS sequence"/>
</dbReference>
<evidence type="ECO:0008006" key="3">
    <source>
        <dbReference type="Google" id="ProtNLM"/>
    </source>
</evidence>
<evidence type="ECO:0000313" key="2">
    <source>
        <dbReference type="Proteomes" id="UP000646484"/>
    </source>
</evidence>
<organism evidence="1 2">
    <name type="scientific">Butyricimonas hominis</name>
    <dbReference type="NCBI Taxonomy" id="2763032"/>
    <lineage>
        <taxon>Bacteria</taxon>
        <taxon>Pseudomonadati</taxon>
        <taxon>Bacteroidota</taxon>
        <taxon>Bacteroidia</taxon>
        <taxon>Bacteroidales</taxon>
        <taxon>Odoribacteraceae</taxon>
        <taxon>Butyricimonas</taxon>
    </lineage>
</organism>
<dbReference type="PROSITE" id="PS51257">
    <property type="entry name" value="PROKAR_LIPOPROTEIN"/>
    <property type="match status" value="1"/>
</dbReference>
<dbReference type="EMBL" id="JACOOH010000002">
    <property type="protein sequence ID" value="MBC5620652.1"/>
    <property type="molecule type" value="Genomic_DNA"/>
</dbReference>
<comment type="caution">
    <text evidence="1">The sequence shown here is derived from an EMBL/GenBank/DDBJ whole genome shotgun (WGS) entry which is preliminary data.</text>
</comment>
<sequence length="342" mass="40435">MKTILYIVLIIFMFGCSKEGALTQKIEYENFYVIEDDPSDPVKHRVYEIYKKYNVPVYFNDTIKKSFLKEDINGNPIYRYETLDLAWNFSSYSQFAYRYEYLVEPEEQLKALNIIENYLALVNKALYPYNFFVVKSVRAQDNYDNIQVLSEGAYQIYLRTLLMTGDWKSDGVIRDLPTEMMKEMVKSKILNYTTLLAQFYSFSKPEWFDTRFSSLDPDYYEYLVFPNDFGFTGSWNYIPGQSSFGPQCFDDNWGTAQWFTPEGLENFRKCVREKIGAWGFVSCGLANTWTPRKKEDDLVGYITEMLRWSPEEFEEKWGDSPLVMQKYNILYEIVVNELGVEL</sequence>
<protein>
    <recommendedName>
        <fullName evidence="3">Lipoprotein</fullName>
    </recommendedName>
</protein>
<gene>
    <name evidence="1" type="ORF">H8S64_06030</name>
</gene>